<proteinExistence type="predicted"/>
<protein>
    <submittedName>
        <fullName evidence="1">20609_t:CDS:1</fullName>
    </submittedName>
</protein>
<feature type="non-terminal residue" evidence="1">
    <location>
        <position position="51"/>
    </location>
</feature>
<reference evidence="1" key="1">
    <citation type="submission" date="2021-06" db="EMBL/GenBank/DDBJ databases">
        <authorList>
            <person name="Kallberg Y."/>
            <person name="Tangrot J."/>
            <person name="Rosling A."/>
        </authorList>
    </citation>
    <scope>NUCLEOTIDE SEQUENCE</scope>
    <source>
        <strain evidence="1">MA461A</strain>
    </source>
</reference>
<dbReference type="EMBL" id="CAJVQC010136902">
    <property type="protein sequence ID" value="CAG8843096.1"/>
    <property type="molecule type" value="Genomic_DNA"/>
</dbReference>
<evidence type="ECO:0000313" key="2">
    <source>
        <dbReference type="Proteomes" id="UP000789920"/>
    </source>
</evidence>
<evidence type="ECO:0000313" key="1">
    <source>
        <dbReference type="EMBL" id="CAG8843096.1"/>
    </source>
</evidence>
<comment type="caution">
    <text evidence="1">The sequence shown here is derived from an EMBL/GenBank/DDBJ whole genome shotgun (WGS) entry which is preliminary data.</text>
</comment>
<name>A0ACA9SMI4_9GLOM</name>
<accession>A0ACA9SMI4</accession>
<dbReference type="Proteomes" id="UP000789920">
    <property type="component" value="Unassembled WGS sequence"/>
</dbReference>
<gene>
    <name evidence="1" type="ORF">RPERSI_LOCUS32608</name>
</gene>
<sequence>KWREEPYNMNMSNATANECKANIVGRMTNIVGENIIILLANIFLLFFSYDA</sequence>
<organism evidence="1 2">
    <name type="scientific">Racocetra persica</name>
    <dbReference type="NCBI Taxonomy" id="160502"/>
    <lineage>
        <taxon>Eukaryota</taxon>
        <taxon>Fungi</taxon>
        <taxon>Fungi incertae sedis</taxon>
        <taxon>Mucoromycota</taxon>
        <taxon>Glomeromycotina</taxon>
        <taxon>Glomeromycetes</taxon>
        <taxon>Diversisporales</taxon>
        <taxon>Gigasporaceae</taxon>
        <taxon>Racocetra</taxon>
    </lineage>
</organism>
<feature type="non-terminal residue" evidence="1">
    <location>
        <position position="1"/>
    </location>
</feature>
<keyword evidence="2" id="KW-1185">Reference proteome</keyword>